<dbReference type="EMBL" id="WTYM01000044">
    <property type="protein sequence ID" value="MXO60111.1"/>
    <property type="molecule type" value="Genomic_DNA"/>
</dbReference>
<evidence type="ECO:0000313" key="3">
    <source>
        <dbReference type="EMBL" id="MXO60111.1"/>
    </source>
</evidence>
<feature type="domain" description="MoaF C-terminal" evidence="2">
    <location>
        <begin position="449"/>
        <end position="544"/>
    </location>
</feature>
<protein>
    <recommendedName>
        <fullName evidence="5">Molybdenum cofactor biosynthesis protein F</fullName>
    </recommendedName>
</protein>
<dbReference type="Proteomes" id="UP000433652">
    <property type="component" value="Unassembled WGS sequence"/>
</dbReference>
<reference evidence="3 4" key="1">
    <citation type="submission" date="2019-12" db="EMBL/GenBank/DDBJ databases">
        <title>Genomic-based taxomic classification of the family Erythrobacteraceae.</title>
        <authorList>
            <person name="Xu L."/>
        </authorList>
    </citation>
    <scope>NUCLEOTIDE SEQUENCE [LARGE SCALE GENOMIC DNA]</scope>
    <source>
        <strain evidence="3 4">MCCC 1K01500</strain>
    </source>
</reference>
<dbReference type="RefSeq" id="WP_159795339.1">
    <property type="nucleotide sequence ID" value="NZ_WTYM01000044.1"/>
</dbReference>
<dbReference type="InterPro" id="IPR035348">
    <property type="entry name" value="MoaF_C"/>
</dbReference>
<evidence type="ECO:0000313" key="4">
    <source>
        <dbReference type="Proteomes" id="UP000433652"/>
    </source>
</evidence>
<keyword evidence="4" id="KW-1185">Reference proteome</keyword>
<comment type="caution">
    <text evidence="3">The sequence shown here is derived from an EMBL/GenBank/DDBJ whole genome shotgun (WGS) entry which is preliminary data.</text>
</comment>
<accession>A0A6I4SVW0</accession>
<dbReference type="AlphaFoldDB" id="A0A6I4SVW0"/>
<name>A0A6I4SVW0_9SPHN</name>
<dbReference type="OrthoDB" id="7415374at2"/>
<dbReference type="Pfam" id="PF17409">
    <property type="entry name" value="MoaF_C"/>
    <property type="match status" value="1"/>
</dbReference>
<gene>
    <name evidence="3" type="ORF">GRI89_11235</name>
</gene>
<dbReference type="InterPro" id="IPR024724">
    <property type="entry name" value="MoaF_N"/>
</dbReference>
<dbReference type="Pfam" id="PF10703">
    <property type="entry name" value="MoaF"/>
    <property type="match status" value="1"/>
</dbReference>
<proteinExistence type="predicted"/>
<evidence type="ECO:0008006" key="5">
    <source>
        <dbReference type="Google" id="ProtNLM"/>
    </source>
</evidence>
<evidence type="ECO:0000259" key="2">
    <source>
        <dbReference type="Pfam" id="PF17409"/>
    </source>
</evidence>
<sequence length="577" mass="63257">MDIARKAYPDVPLFRYPYTDLSEGQIAGAMTAAGGPKGKPAFDTAGLAGKSIRFTGEGAPALLWAFAANSSVSLNGGRSAPYGALNLGPITLVTHLVPDSTQAWALIWNRSTNAATVFELWFGGGPAPRAREIDRAVWHGTIDGLAADGAELHHATLRSEGRAIAWTEDTGLRTIEYYCSVSYTHWIELDRLEEHRGYSAPADYIQLTEELYAFARVEAEFSGLLHLYVYDANTLQSAGFRLGFNGIDELEYYMFRGTGEWLGQNARFEKLGDFSAEPLKIERGKKGERRIYRPLATMDKMTSAEVDASIAAGNVHVFDRPSPMAGNGTEKSAGLSGKAFTIAYDSGPTVEYRMKGAETLDWRMDGKGSWTEARYNAWEMMPGTFIFGHLLAGTKNHDGHIVVVDLDAGLATCFHGYLHTPYIANEAGCETLFGKITGAGIPDPGTRRHERTRDLLGRAFTWEYSPGLNSMHLYSTPNTTSWIIPTPDGHFATEWSGSGDFVKIRDQLYFARWQEEACNGTLGTIFINMRTMHDAGIGYHMGKQGGLSLSAVGAPARHAGKIEVSRFFGPNAWERKA</sequence>
<feature type="domain" description="Molybdenum cofactor biosynthesis protein F N-terminal" evidence="1">
    <location>
        <begin position="329"/>
        <end position="418"/>
    </location>
</feature>
<organism evidence="3 4">
    <name type="scientific">Croceibacterium salegens</name>
    <dbReference type="NCBI Taxonomy" id="1737568"/>
    <lineage>
        <taxon>Bacteria</taxon>
        <taxon>Pseudomonadati</taxon>
        <taxon>Pseudomonadota</taxon>
        <taxon>Alphaproteobacteria</taxon>
        <taxon>Sphingomonadales</taxon>
        <taxon>Erythrobacteraceae</taxon>
        <taxon>Croceibacterium</taxon>
    </lineage>
</organism>
<evidence type="ECO:0000259" key="1">
    <source>
        <dbReference type="Pfam" id="PF10703"/>
    </source>
</evidence>